<dbReference type="EMBL" id="AFWT01000081">
    <property type="protein sequence ID" value="EGV27600.1"/>
    <property type="molecule type" value="Genomic_DNA"/>
</dbReference>
<comment type="caution">
    <text evidence="1">The sequence shown here is derived from an EMBL/GenBank/DDBJ whole genome shotgun (WGS) entry which is preliminary data.</text>
</comment>
<protein>
    <submittedName>
        <fullName evidence="1">Uncharacterized protein</fullName>
    </submittedName>
</protein>
<sequence>MKLVLKIAAGVVLAFVILWAANVGVVVALIKVDPKNRTVI</sequence>
<evidence type="ECO:0000313" key="1">
    <source>
        <dbReference type="EMBL" id="EGV27600.1"/>
    </source>
</evidence>
<keyword evidence="2" id="KW-1185">Reference proteome</keyword>
<organism evidence="1 2">
    <name type="scientific">Thiorhodococcus drewsii AZ1</name>
    <dbReference type="NCBI Taxonomy" id="765913"/>
    <lineage>
        <taxon>Bacteria</taxon>
        <taxon>Pseudomonadati</taxon>
        <taxon>Pseudomonadota</taxon>
        <taxon>Gammaproteobacteria</taxon>
        <taxon>Chromatiales</taxon>
        <taxon>Chromatiaceae</taxon>
        <taxon>Thiorhodococcus</taxon>
    </lineage>
</organism>
<evidence type="ECO:0000313" key="2">
    <source>
        <dbReference type="Proteomes" id="UP000004200"/>
    </source>
</evidence>
<gene>
    <name evidence="1" type="ORF">ThidrDRAFT_4582</name>
</gene>
<reference evidence="1 2" key="1">
    <citation type="submission" date="2011-06" db="EMBL/GenBank/DDBJ databases">
        <title>The draft genome of Thiorhodococcus drewsii AZ1.</title>
        <authorList>
            <consortium name="US DOE Joint Genome Institute (JGI-PGF)"/>
            <person name="Lucas S."/>
            <person name="Han J."/>
            <person name="Lapidus A."/>
            <person name="Cheng J.-F."/>
            <person name="Goodwin L."/>
            <person name="Pitluck S."/>
            <person name="Peters L."/>
            <person name="Land M.L."/>
            <person name="Hauser L."/>
            <person name="Vogl K."/>
            <person name="Liu Z."/>
            <person name="Imhoff J."/>
            <person name="Thiel V."/>
            <person name="Frigaard N.-U."/>
            <person name="Bryant D.A."/>
            <person name="Woyke T.J."/>
        </authorList>
    </citation>
    <scope>NUCLEOTIDE SEQUENCE [LARGE SCALE GENOMIC DNA]</scope>
    <source>
        <strain evidence="1 2">AZ1</strain>
    </source>
</reference>
<proteinExistence type="predicted"/>
<dbReference type="Proteomes" id="UP000004200">
    <property type="component" value="Unassembled WGS sequence"/>
</dbReference>
<name>G2E8G8_9GAMM</name>
<accession>G2E8G8</accession>
<dbReference type="STRING" id="765913.ThidrDRAFT_4582"/>
<dbReference type="AlphaFoldDB" id="G2E8G8"/>